<evidence type="ECO:0008006" key="4">
    <source>
        <dbReference type="Google" id="ProtNLM"/>
    </source>
</evidence>
<comment type="caution">
    <text evidence="2">The sequence shown here is derived from an EMBL/GenBank/DDBJ whole genome shotgun (WGS) entry which is preliminary data.</text>
</comment>
<sequence>MMKGNLTYYFIVNPLIIFLVYALSPILFDKEVYTSMKDAFGILTFYYVLMGGYYFIDILSEKIKKKSDGGQQND</sequence>
<evidence type="ECO:0000313" key="3">
    <source>
        <dbReference type="Proteomes" id="UP000006967"/>
    </source>
</evidence>
<keyword evidence="1" id="KW-1133">Transmembrane helix</keyword>
<dbReference type="RefSeq" id="WP_002179344.1">
    <property type="nucleotide sequence ID" value="NZ_JH791881.1"/>
</dbReference>
<reference evidence="2 3" key="1">
    <citation type="submission" date="2012-04" db="EMBL/GenBank/DDBJ databases">
        <title>The Genome Sequence of Bacillus cereus VD154.</title>
        <authorList>
            <consortium name="The Broad Institute Genome Sequencing Platform"/>
            <consortium name="The Broad Institute Genome Sequencing Center for Infectious Disease"/>
            <person name="Feldgarden M."/>
            <person name="Van der Auwera G.A."/>
            <person name="Mahillon J."/>
            <person name="Duprez V."/>
            <person name="Timmery S."/>
            <person name="Mattelet C."/>
            <person name="Dierick K."/>
            <person name="Sun M."/>
            <person name="Yu Z."/>
            <person name="Zhu L."/>
            <person name="Hu X."/>
            <person name="Shank E.B."/>
            <person name="Swiecicka I."/>
            <person name="Hansen B.M."/>
            <person name="Andrup L."/>
            <person name="Young S.K."/>
            <person name="Zeng Q."/>
            <person name="Gargeya S."/>
            <person name="Fitzgerald M."/>
            <person name="Haas B."/>
            <person name="Abouelleil A."/>
            <person name="Alvarado L."/>
            <person name="Arachchi H.M."/>
            <person name="Berlin A."/>
            <person name="Chapman S.B."/>
            <person name="Goldberg J."/>
            <person name="Griggs A."/>
            <person name="Gujja S."/>
            <person name="Hansen M."/>
            <person name="Howarth C."/>
            <person name="Imamovic A."/>
            <person name="Larimer J."/>
            <person name="McCowen C."/>
            <person name="Montmayeur A."/>
            <person name="Murphy C."/>
            <person name="Neiman D."/>
            <person name="Pearson M."/>
            <person name="Priest M."/>
            <person name="Roberts A."/>
            <person name="Saif S."/>
            <person name="Shea T."/>
            <person name="Sisk P."/>
            <person name="Sykes S."/>
            <person name="Wortman J."/>
            <person name="Nusbaum C."/>
            <person name="Birren B."/>
        </authorList>
    </citation>
    <scope>NUCLEOTIDE SEQUENCE [LARGE SCALE GENOMIC DNA]</scope>
    <source>
        <strain evidence="2 3">VD154</strain>
    </source>
</reference>
<keyword evidence="1" id="KW-0812">Transmembrane</keyword>
<evidence type="ECO:0000313" key="2">
    <source>
        <dbReference type="EMBL" id="EJR71895.1"/>
    </source>
</evidence>
<dbReference type="Proteomes" id="UP000006967">
    <property type="component" value="Unassembled WGS sequence"/>
</dbReference>
<name>A0A9W5P2I0_BACCE</name>
<accession>A0A9W5P2I0</accession>
<dbReference type="AlphaFoldDB" id="A0A9W5P2I0"/>
<keyword evidence="1" id="KW-0472">Membrane</keyword>
<organism evidence="2 3">
    <name type="scientific">Bacillus cereus VD154</name>
    <dbReference type="NCBI Taxonomy" id="1053238"/>
    <lineage>
        <taxon>Bacteria</taxon>
        <taxon>Bacillati</taxon>
        <taxon>Bacillota</taxon>
        <taxon>Bacilli</taxon>
        <taxon>Bacillales</taxon>
        <taxon>Bacillaceae</taxon>
        <taxon>Bacillus</taxon>
        <taxon>Bacillus cereus group</taxon>
    </lineage>
</organism>
<protein>
    <recommendedName>
        <fullName evidence="4">Group-specific protein</fullName>
    </recommendedName>
</protein>
<feature type="transmembrane region" description="Helical" evidence="1">
    <location>
        <begin position="7"/>
        <end position="27"/>
    </location>
</feature>
<dbReference type="EMBL" id="AHFG01000030">
    <property type="protein sequence ID" value="EJR71895.1"/>
    <property type="molecule type" value="Genomic_DNA"/>
</dbReference>
<evidence type="ECO:0000256" key="1">
    <source>
        <dbReference type="SAM" id="Phobius"/>
    </source>
</evidence>
<proteinExistence type="predicted"/>
<gene>
    <name evidence="2" type="ORF">IK5_02793</name>
</gene>
<feature type="transmembrane region" description="Helical" evidence="1">
    <location>
        <begin position="39"/>
        <end position="56"/>
    </location>
</feature>